<dbReference type="PANTHER" id="PTHR14859">
    <property type="entry name" value="CALCOFLUOR WHITE HYPERSENSITIVE PROTEIN PRECURSOR"/>
    <property type="match status" value="1"/>
</dbReference>
<dbReference type="GO" id="GO:0006506">
    <property type="term" value="P:GPI anchor biosynthetic process"/>
    <property type="evidence" value="ECO:0007669"/>
    <property type="project" value="TreeGrafter"/>
</dbReference>
<dbReference type="AlphaFoldDB" id="A0A0K2SIC9"/>
<proteinExistence type="predicted"/>
<dbReference type="InterPro" id="IPR051916">
    <property type="entry name" value="GPI-anchor_lipid_remodeler"/>
</dbReference>
<reference evidence="3" key="1">
    <citation type="submission" date="2015-07" db="EMBL/GenBank/DDBJ databases">
        <title>Complete genome sequence and phylogenetic analysis of Limnochorda pilosa.</title>
        <authorList>
            <person name="Watanabe M."/>
            <person name="Kojima H."/>
            <person name="Fukui M."/>
        </authorList>
    </citation>
    <scope>NUCLEOTIDE SEQUENCE [LARGE SCALE GENOMIC DNA]</scope>
    <source>
        <strain evidence="3">HC45</strain>
    </source>
</reference>
<dbReference type="Gene3D" id="3.60.10.10">
    <property type="entry name" value="Endonuclease/exonuclease/phosphatase"/>
    <property type="match status" value="1"/>
</dbReference>
<protein>
    <recommendedName>
        <fullName evidence="1">Endonuclease/exonuclease/phosphatase domain-containing protein</fullName>
    </recommendedName>
</protein>
<keyword evidence="3" id="KW-1185">Reference proteome</keyword>
<reference evidence="3" key="2">
    <citation type="journal article" date="2016" name="Int. J. Syst. Evol. Microbiol.">
        <title>Complete genome sequence and cell structure of Limnochorda pilosa, a Gram-negative spore-former within the phylum Firmicutes.</title>
        <authorList>
            <person name="Watanabe M."/>
            <person name="Kojima H."/>
            <person name="Fukui M."/>
        </authorList>
    </citation>
    <scope>NUCLEOTIDE SEQUENCE [LARGE SCALE GENOMIC DNA]</scope>
    <source>
        <strain evidence="3">HC45</strain>
    </source>
</reference>
<dbReference type="RefSeq" id="WP_144440319.1">
    <property type="nucleotide sequence ID" value="NZ_AP014924.1"/>
</dbReference>
<name>A0A0K2SIC9_LIMPI</name>
<dbReference type="Proteomes" id="UP000065807">
    <property type="component" value="Chromosome"/>
</dbReference>
<evidence type="ECO:0000259" key="1">
    <source>
        <dbReference type="Pfam" id="PF03372"/>
    </source>
</evidence>
<dbReference type="GO" id="GO:0016020">
    <property type="term" value="C:membrane"/>
    <property type="evidence" value="ECO:0007669"/>
    <property type="project" value="GOC"/>
</dbReference>
<dbReference type="Pfam" id="PF03372">
    <property type="entry name" value="Exo_endo_phos"/>
    <property type="match status" value="1"/>
</dbReference>
<dbReference type="SUPFAM" id="SSF56219">
    <property type="entry name" value="DNase I-like"/>
    <property type="match status" value="1"/>
</dbReference>
<dbReference type="InterPro" id="IPR005135">
    <property type="entry name" value="Endo/exonuclease/phosphatase"/>
</dbReference>
<organism evidence="2 3">
    <name type="scientific">Limnochorda pilosa</name>
    <dbReference type="NCBI Taxonomy" id="1555112"/>
    <lineage>
        <taxon>Bacteria</taxon>
        <taxon>Bacillati</taxon>
        <taxon>Bacillota</taxon>
        <taxon>Limnochordia</taxon>
        <taxon>Limnochordales</taxon>
        <taxon>Limnochordaceae</taxon>
        <taxon>Limnochorda</taxon>
    </lineage>
</organism>
<evidence type="ECO:0000313" key="2">
    <source>
        <dbReference type="EMBL" id="BAS26772.1"/>
    </source>
</evidence>
<dbReference type="InterPro" id="IPR036691">
    <property type="entry name" value="Endo/exonu/phosph_ase_sf"/>
</dbReference>
<dbReference type="EMBL" id="AP014924">
    <property type="protein sequence ID" value="BAS26772.1"/>
    <property type="molecule type" value="Genomic_DNA"/>
</dbReference>
<dbReference type="GO" id="GO:0003824">
    <property type="term" value="F:catalytic activity"/>
    <property type="evidence" value="ECO:0007669"/>
    <property type="project" value="InterPro"/>
</dbReference>
<dbReference type="PANTHER" id="PTHR14859:SF15">
    <property type="entry name" value="ENDONUCLEASE_EXONUCLEASE_PHOSPHATASE DOMAIN-CONTAINING PROTEIN"/>
    <property type="match status" value="1"/>
</dbReference>
<gene>
    <name evidence="2" type="ORF">LIP_0915</name>
</gene>
<accession>A0A0K2SIC9</accession>
<dbReference type="STRING" id="1555112.LIP_0915"/>
<sequence length="284" mass="31025">MRGRRAAAAAMLVLAALVFTEGLVLAQRSITLMTWNIKHALGCDGLVDLDRIAQVIEASGADVVGLNEVDRGFPRSGMVFQARYLAERLGFDYAFAPAFAVATGSYGNAILSRYPILESWTVALPADALSEPRSAAVARIDVGEAVLSFVSTHLDHKDARIRRNQALRVHEELQALPNPKVLAGDLNAWAVTAEVTLFQRVMNDAHTLYRMVACTDRVTPERLLEDGYTLPSTAPTSRIDYIFLSPDLRLEEGAGGYRVLPTVASDHLPVVATVRLRPEGWDDL</sequence>
<dbReference type="KEGG" id="lpil:LIP_0915"/>
<dbReference type="OrthoDB" id="9793162at2"/>
<feature type="domain" description="Endonuclease/exonuclease/phosphatase" evidence="1">
    <location>
        <begin position="33"/>
        <end position="267"/>
    </location>
</feature>
<evidence type="ECO:0000313" key="3">
    <source>
        <dbReference type="Proteomes" id="UP000065807"/>
    </source>
</evidence>